<proteinExistence type="predicted"/>
<accession>A0A061QTU7</accession>
<protein>
    <submittedName>
        <fullName evidence="1">Uncharacterized protein</fullName>
    </submittedName>
</protein>
<sequence length="160" mass="17151">MDATLSAPQSRATVPLGSSAVHRIVTHRYPKSPSVRSLRLRTYSIQDKSRNESEKTAVAAEQESKKLGISFEGVKQLVMMGMGTVAGDIKEINLNDPQRTVVMELEANNFEDADGNPISYIQDEGYVDEGAKFSPLSVAVPAALGVMSLAGIALTLKALS</sequence>
<gene>
    <name evidence="1" type="ORF">TSPGSL018_19094</name>
</gene>
<evidence type="ECO:0000313" key="1">
    <source>
        <dbReference type="EMBL" id="JAC64077.1"/>
    </source>
</evidence>
<organism evidence="1">
    <name type="scientific">Tetraselmis sp. GSL018</name>
    <dbReference type="NCBI Taxonomy" id="582737"/>
    <lineage>
        <taxon>Eukaryota</taxon>
        <taxon>Viridiplantae</taxon>
        <taxon>Chlorophyta</taxon>
        <taxon>core chlorophytes</taxon>
        <taxon>Chlorodendrophyceae</taxon>
        <taxon>Chlorodendrales</taxon>
        <taxon>Chlorodendraceae</taxon>
        <taxon>Tetraselmis</taxon>
    </lineage>
</organism>
<dbReference type="EMBL" id="GBEZ01022776">
    <property type="protein sequence ID" value="JAC64077.1"/>
    <property type="molecule type" value="Transcribed_RNA"/>
</dbReference>
<name>A0A061QTU7_9CHLO</name>
<dbReference type="AlphaFoldDB" id="A0A061QTU7"/>
<reference evidence="1" key="1">
    <citation type="submission" date="2014-05" db="EMBL/GenBank/DDBJ databases">
        <title>The transcriptome of the halophilic microalga Tetraselmis sp. GSL018 isolated from the Great Salt Lake, Utah.</title>
        <authorList>
            <person name="Jinkerson R.E."/>
            <person name="D'Adamo S."/>
            <person name="Posewitz M.C."/>
        </authorList>
    </citation>
    <scope>NUCLEOTIDE SEQUENCE</scope>
    <source>
        <strain evidence="1">GSL018</strain>
    </source>
</reference>